<evidence type="ECO:0000256" key="1">
    <source>
        <dbReference type="ARBA" id="ARBA00004141"/>
    </source>
</evidence>
<organism evidence="7 8">
    <name type="scientific">Symbiochloris irregularis</name>
    <dbReference type="NCBI Taxonomy" id="706552"/>
    <lineage>
        <taxon>Eukaryota</taxon>
        <taxon>Viridiplantae</taxon>
        <taxon>Chlorophyta</taxon>
        <taxon>core chlorophytes</taxon>
        <taxon>Trebouxiophyceae</taxon>
        <taxon>Trebouxiales</taxon>
        <taxon>Trebouxiaceae</taxon>
        <taxon>Symbiochloris</taxon>
    </lineage>
</organism>
<dbReference type="PIRSF" id="PIRSF006060">
    <property type="entry name" value="AA_transporter"/>
    <property type="match status" value="1"/>
</dbReference>
<protein>
    <recommendedName>
        <fullName evidence="9">Amino acid transporter</fullName>
    </recommendedName>
</protein>
<dbReference type="Proteomes" id="UP001465755">
    <property type="component" value="Unassembled WGS sequence"/>
</dbReference>
<feature type="transmembrane region" description="Helical" evidence="6">
    <location>
        <begin position="492"/>
        <end position="515"/>
    </location>
</feature>
<dbReference type="InterPro" id="IPR004840">
    <property type="entry name" value="Amino_acid_permease_CS"/>
</dbReference>
<reference evidence="7 8" key="1">
    <citation type="journal article" date="2024" name="Nat. Commun.">
        <title>Phylogenomics reveals the evolutionary origins of lichenization in chlorophyte algae.</title>
        <authorList>
            <person name="Puginier C."/>
            <person name="Libourel C."/>
            <person name="Otte J."/>
            <person name="Skaloud P."/>
            <person name="Haon M."/>
            <person name="Grisel S."/>
            <person name="Petersen M."/>
            <person name="Berrin J.G."/>
            <person name="Delaux P.M."/>
            <person name="Dal Grande F."/>
            <person name="Keller J."/>
        </authorList>
    </citation>
    <scope>NUCLEOTIDE SEQUENCE [LARGE SCALE GENOMIC DNA]</scope>
    <source>
        <strain evidence="7 8">SAG 2036</strain>
    </source>
</reference>
<dbReference type="AlphaFoldDB" id="A0AAW1PLW8"/>
<feature type="transmembrane region" description="Helical" evidence="6">
    <location>
        <begin position="141"/>
        <end position="165"/>
    </location>
</feature>
<keyword evidence="5 6" id="KW-0472">Membrane</keyword>
<dbReference type="EMBL" id="JALJOQ010000020">
    <property type="protein sequence ID" value="KAK9809405.1"/>
    <property type="molecule type" value="Genomic_DNA"/>
</dbReference>
<evidence type="ECO:0000256" key="4">
    <source>
        <dbReference type="ARBA" id="ARBA00022989"/>
    </source>
</evidence>
<feature type="transmembrane region" description="Helical" evidence="6">
    <location>
        <begin position="53"/>
        <end position="75"/>
    </location>
</feature>
<feature type="transmembrane region" description="Helical" evidence="6">
    <location>
        <begin position="95"/>
        <end position="120"/>
    </location>
</feature>
<dbReference type="GO" id="GO:0016020">
    <property type="term" value="C:membrane"/>
    <property type="evidence" value="ECO:0007669"/>
    <property type="project" value="UniProtKB-SubCell"/>
</dbReference>
<dbReference type="GO" id="GO:0006865">
    <property type="term" value="P:amino acid transport"/>
    <property type="evidence" value="ECO:0007669"/>
    <property type="project" value="InterPro"/>
</dbReference>
<dbReference type="PANTHER" id="PTHR45649:SF30">
    <property type="entry name" value="AMINO-ACID PERMEASE BAT1"/>
    <property type="match status" value="1"/>
</dbReference>
<sequence length="582" mass="62946">MSALLKKVASFRPAQKLRSSVGLLGSGSVSDESQDALLARLGLQPQFKRDFDFLVSFGISFCIISPLTGIGAGLSTAWNNSGPAAAIYGWKLVSLFSLFIGLSMAEIVSGLPSAGGPYFWSSWLGGRHSPFLSWITGWFNLMGQVATTASVAASGMFVLVNILQLLCKITLTQPEQLAVYLGILLVSGAVNSCPSTWLGQSIAFGTFINIAGVIFVVLLLTSVAPWHQPAKFVWATFFGKDMSPNNAPNDVYLFCQGCLMSTFVFLGYDSCGHISEETRGADSSAPYAIVSSIVVSAVVGYVLLLGLLFSIQDPSILTSLDSEAQGYAPGQLMWDVFKARYGRGDFCAIPLSIFFLACVMCTISSLTANSRMIFAFARDNGIPFSSFFRTVSTRMHSPIRSLWLSVAIAFALGLPLLVSTVAFTAVVSIASIGLQVSYGIPILCRLTYSRTSFIRGPFHLGRYSAFIGWTSIVYITLSAVNFSLPPTYPVTLAGFNFTPLAVGLVCGGCILTWWLPKYGARYWYLGPKLAVEHAATERARALKYKSLKSSKSKSKKVPVRSLAECESFDSFDHRRSPALHQT</sequence>
<name>A0AAW1PLW8_9CHLO</name>
<keyword evidence="2" id="KW-0813">Transport</keyword>
<keyword evidence="3 6" id="KW-0812">Transmembrane</keyword>
<dbReference type="InterPro" id="IPR002293">
    <property type="entry name" value="AA/rel_permease1"/>
</dbReference>
<proteinExistence type="predicted"/>
<accession>A0AAW1PLW8</accession>
<comment type="caution">
    <text evidence="7">The sequence shown here is derived from an EMBL/GenBank/DDBJ whole genome shotgun (WGS) entry which is preliminary data.</text>
</comment>
<gene>
    <name evidence="7" type="ORF">WJX73_003093</name>
</gene>
<feature type="transmembrane region" description="Helical" evidence="6">
    <location>
        <begin position="402"/>
        <end position="423"/>
    </location>
</feature>
<evidence type="ECO:0000313" key="7">
    <source>
        <dbReference type="EMBL" id="KAK9809405.1"/>
    </source>
</evidence>
<evidence type="ECO:0000256" key="6">
    <source>
        <dbReference type="SAM" id="Phobius"/>
    </source>
</evidence>
<comment type="subcellular location">
    <subcellularLocation>
        <location evidence="1">Membrane</location>
        <topology evidence="1">Multi-pass membrane protein</topology>
    </subcellularLocation>
</comment>
<keyword evidence="8" id="KW-1185">Reference proteome</keyword>
<evidence type="ECO:0000313" key="8">
    <source>
        <dbReference type="Proteomes" id="UP001465755"/>
    </source>
</evidence>
<dbReference type="PROSITE" id="PS00218">
    <property type="entry name" value="AMINO_ACID_PERMEASE_1"/>
    <property type="match status" value="1"/>
</dbReference>
<feature type="transmembrane region" description="Helical" evidence="6">
    <location>
        <begin position="460"/>
        <end position="480"/>
    </location>
</feature>
<dbReference type="GO" id="GO:0022857">
    <property type="term" value="F:transmembrane transporter activity"/>
    <property type="evidence" value="ECO:0007669"/>
    <property type="project" value="InterPro"/>
</dbReference>
<feature type="transmembrane region" description="Helical" evidence="6">
    <location>
        <begin position="289"/>
        <end position="311"/>
    </location>
</feature>
<dbReference type="Gene3D" id="1.20.1740.10">
    <property type="entry name" value="Amino acid/polyamine transporter I"/>
    <property type="match status" value="1"/>
</dbReference>
<evidence type="ECO:0000256" key="2">
    <source>
        <dbReference type="ARBA" id="ARBA00022448"/>
    </source>
</evidence>
<keyword evidence="4 6" id="KW-1133">Transmembrane helix</keyword>
<feature type="transmembrane region" description="Helical" evidence="6">
    <location>
        <begin position="206"/>
        <end position="226"/>
    </location>
</feature>
<feature type="transmembrane region" description="Helical" evidence="6">
    <location>
        <begin position="177"/>
        <end position="199"/>
    </location>
</feature>
<feature type="transmembrane region" description="Helical" evidence="6">
    <location>
        <begin position="429"/>
        <end position="448"/>
    </location>
</feature>
<dbReference type="PANTHER" id="PTHR45649">
    <property type="entry name" value="AMINO-ACID PERMEASE BAT1"/>
    <property type="match status" value="1"/>
</dbReference>
<dbReference type="Pfam" id="PF13520">
    <property type="entry name" value="AA_permease_2"/>
    <property type="match status" value="1"/>
</dbReference>
<evidence type="ECO:0000256" key="5">
    <source>
        <dbReference type="ARBA" id="ARBA00023136"/>
    </source>
</evidence>
<evidence type="ECO:0000256" key="3">
    <source>
        <dbReference type="ARBA" id="ARBA00022692"/>
    </source>
</evidence>
<feature type="transmembrane region" description="Helical" evidence="6">
    <location>
        <begin position="348"/>
        <end position="368"/>
    </location>
</feature>
<evidence type="ECO:0008006" key="9">
    <source>
        <dbReference type="Google" id="ProtNLM"/>
    </source>
</evidence>